<protein>
    <submittedName>
        <fullName evidence="5">Ctrb1_0 protein</fullName>
    </submittedName>
</protein>
<dbReference type="PANTHER" id="PTHR24256">
    <property type="entry name" value="TRYPTASE-RELATED"/>
    <property type="match status" value="1"/>
</dbReference>
<dbReference type="InterPro" id="IPR001254">
    <property type="entry name" value="Trypsin_dom"/>
</dbReference>
<gene>
    <name evidence="5" type="primary">Ctrb1_0</name>
    <name evidence="5" type="ORF">g.49786</name>
</gene>
<accession>A0A0C9RRG9</accession>
<sequence>MSSLLICSWLIFTSIFQYGDAIYKGKPVTSDFYYMVRIKGIMPECSGTIISYAHILTSAQCVYNKTRNNLLIIHDRDPMHVQHRHVETIIVHPLYNKNLQGIHTYSTPYKDIAVLKMSTSLLSSEYLTVLELPKVDLKPPYILCGIAGWGATQPHNPYSRNGLYWCFLEILSPARCAELGRRNRPDEFCAMDRSEGSLPLEVQIESTFVLRINF</sequence>
<dbReference type="GO" id="GO:0004252">
    <property type="term" value="F:serine-type endopeptidase activity"/>
    <property type="evidence" value="ECO:0007669"/>
    <property type="project" value="InterPro"/>
</dbReference>
<dbReference type="SMART" id="SM00020">
    <property type="entry name" value="Tryp_SPc"/>
    <property type="match status" value="1"/>
</dbReference>
<dbReference type="InterPro" id="IPR043504">
    <property type="entry name" value="Peptidase_S1_PA_chymotrypsin"/>
</dbReference>
<evidence type="ECO:0000256" key="3">
    <source>
        <dbReference type="SAM" id="SignalP"/>
    </source>
</evidence>
<comment type="similarity">
    <text evidence="2">Belongs to the peptidase S1 family. CLIP subfamily.</text>
</comment>
<feature type="signal peptide" evidence="3">
    <location>
        <begin position="1"/>
        <end position="21"/>
    </location>
</feature>
<dbReference type="SUPFAM" id="SSF50494">
    <property type="entry name" value="Trypsin-like serine proteases"/>
    <property type="match status" value="1"/>
</dbReference>
<dbReference type="InterPro" id="IPR051487">
    <property type="entry name" value="Ser/Thr_Proteases_Immune/Dev"/>
</dbReference>
<dbReference type="AlphaFoldDB" id="A0A0C9RRG9"/>
<proteinExistence type="inferred from homology"/>
<evidence type="ECO:0000313" key="5">
    <source>
        <dbReference type="EMBL" id="JAG79703.1"/>
    </source>
</evidence>
<organism evidence="5">
    <name type="scientific">Fopius arisanus</name>
    <dbReference type="NCBI Taxonomy" id="64838"/>
    <lineage>
        <taxon>Eukaryota</taxon>
        <taxon>Metazoa</taxon>
        <taxon>Ecdysozoa</taxon>
        <taxon>Arthropoda</taxon>
        <taxon>Hexapoda</taxon>
        <taxon>Insecta</taxon>
        <taxon>Pterygota</taxon>
        <taxon>Neoptera</taxon>
        <taxon>Endopterygota</taxon>
        <taxon>Hymenoptera</taxon>
        <taxon>Apocrita</taxon>
        <taxon>Ichneumonoidea</taxon>
        <taxon>Braconidae</taxon>
        <taxon>Opiinae</taxon>
        <taxon>Fopius</taxon>
    </lineage>
</organism>
<reference evidence="5" key="1">
    <citation type="submission" date="2015-01" db="EMBL/GenBank/DDBJ databases">
        <title>Transcriptome Assembly of Fopius arisanus.</title>
        <authorList>
            <person name="Geib S."/>
        </authorList>
    </citation>
    <scope>NUCLEOTIDE SEQUENCE</scope>
</reference>
<dbReference type="EMBL" id="GBYB01009936">
    <property type="protein sequence ID" value="JAG79703.1"/>
    <property type="molecule type" value="Transcribed_RNA"/>
</dbReference>
<dbReference type="InterPro" id="IPR009003">
    <property type="entry name" value="Peptidase_S1_PA"/>
</dbReference>
<name>A0A0C9RRG9_9HYME</name>
<dbReference type="PROSITE" id="PS50240">
    <property type="entry name" value="TRYPSIN_DOM"/>
    <property type="match status" value="1"/>
</dbReference>
<evidence type="ECO:0000256" key="2">
    <source>
        <dbReference type="ARBA" id="ARBA00024195"/>
    </source>
</evidence>
<keyword evidence="3" id="KW-0732">Signal</keyword>
<feature type="chain" id="PRO_5002202202" evidence="3">
    <location>
        <begin position="22"/>
        <end position="214"/>
    </location>
</feature>
<evidence type="ECO:0000259" key="4">
    <source>
        <dbReference type="PROSITE" id="PS50240"/>
    </source>
</evidence>
<keyword evidence="1" id="KW-1015">Disulfide bond</keyword>
<dbReference type="GO" id="GO:0006508">
    <property type="term" value="P:proteolysis"/>
    <property type="evidence" value="ECO:0007669"/>
    <property type="project" value="InterPro"/>
</dbReference>
<evidence type="ECO:0000256" key="1">
    <source>
        <dbReference type="ARBA" id="ARBA00023157"/>
    </source>
</evidence>
<dbReference type="Gene3D" id="2.40.10.10">
    <property type="entry name" value="Trypsin-like serine proteases"/>
    <property type="match status" value="1"/>
</dbReference>
<feature type="domain" description="Peptidase S1" evidence="4">
    <location>
        <begin position="22"/>
        <end position="190"/>
    </location>
</feature>
<dbReference type="Pfam" id="PF00089">
    <property type="entry name" value="Trypsin"/>
    <property type="match status" value="1"/>
</dbReference>